<feature type="chain" id="PRO_5035990782" evidence="2">
    <location>
        <begin position="24"/>
        <end position="313"/>
    </location>
</feature>
<evidence type="ECO:0000256" key="1">
    <source>
        <dbReference type="SAM" id="MobiDB-lite"/>
    </source>
</evidence>
<evidence type="ECO:0000256" key="2">
    <source>
        <dbReference type="SAM" id="SignalP"/>
    </source>
</evidence>
<keyword evidence="2" id="KW-0732">Signal</keyword>
<evidence type="ECO:0000313" key="6">
    <source>
        <dbReference type="Proteomes" id="UP000290189"/>
    </source>
</evidence>
<evidence type="ECO:0000313" key="5">
    <source>
        <dbReference type="Proteomes" id="UP000039324"/>
    </source>
</evidence>
<dbReference type="AlphaFoldDB" id="A0A0G4IX04"/>
<name>A0A0G4IX04_PLABS</name>
<keyword evidence="4" id="KW-0496">Mitochondrion</keyword>
<feature type="compositionally biased region" description="Low complexity" evidence="1">
    <location>
        <begin position="39"/>
        <end position="55"/>
    </location>
</feature>
<dbReference type="EMBL" id="OVEO01000020">
    <property type="protein sequence ID" value="SPR02032.1"/>
    <property type="molecule type" value="Genomic_DNA"/>
</dbReference>
<geneLocation type="mitochondrion" evidence="4"/>
<sequence length="313" mass="35329">MTADTAALSLLLVAGVIFGQAYATIECERPPTPIRRPLKSALKSPPSSAGRSARPYEQSPRFRVVHEDDGSVALTDGLIFAYPSDISCIDCTDKMVVRRVASVDAPELVVLGNGYPPRSLTRDHLPWQRFTDCTPSEMHSALEKHASEVMRAARLKVLASDAVRTFWGLIREEKALLLDINSAREQWLQRPDDDDCWLAYSTATFKFTDLRNRLYPVYETSRISDLPLPVTPRFRLQCKSAFVRIKTKHENIEAFWDEERRTRESALAPPSHVDRHPVVKFSDDVSVHEFDADEPVEEPPASESNGLLPEMLR</sequence>
<proteinExistence type="predicted"/>
<reference evidence="4 6" key="2">
    <citation type="submission" date="2018-03" db="EMBL/GenBank/DDBJ databases">
        <authorList>
            <person name="Fogelqvist J."/>
        </authorList>
    </citation>
    <scope>NUCLEOTIDE SEQUENCE [LARGE SCALE GENOMIC DNA]</scope>
</reference>
<dbReference type="Proteomes" id="UP000290189">
    <property type="component" value="Unassembled WGS sequence"/>
</dbReference>
<feature type="region of interest" description="Disordered" evidence="1">
    <location>
        <begin position="34"/>
        <end position="59"/>
    </location>
</feature>
<evidence type="ECO:0000313" key="4">
    <source>
        <dbReference type="EMBL" id="SPR02032.1"/>
    </source>
</evidence>
<gene>
    <name evidence="3" type="ORF">PBRA_007612</name>
    <name evidence="4" type="ORF">PLBR_LOCUS9247</name>
</gene>
<evidence type="ECO:0000313" key="3">
    <source>
        <dbReference type="EMBL" id="CEO99878.1"/>
    </source>
</evidence>
<feature type="signal peptide" evidence="2">
    <location>
        <begin position="1"/>
        <end position="23"/>
    </location>
</feature>
<dbReference type="EMBL" id="CDSF01000094">
    <property type="protein sequence ID" value="CEO99878.1"/>
    <property type="molecule type" value="Genomic_DNA"/>
</dbReference>
<feature type="region of interest" description="Disordered" evidence="1">
    <location>
        <begin position="290"/>
        <end position="313"/>
    </location>
</feature>
<protein>
    <submittedName>
        <fullName evidence="3">Uncharacterized protein</fullName>
    </submittedName>
</protein>
<reference evidence="3 5" key="1">
    <citation type="submission" date="2015-02" db="EMBL/GenBank/DDBJ databases">
        <authorList>
            <person name="Chooi Y.-H."/>
        </authorList>
    </citation>
    <scope>NUCLEOTIDE SEQUENCE [LARGE SCALE GENOMIC DNA]</scope>
    <source>
        <strain evidence="3">E3</strain>
    </source>
</reference>
<accession>A0A0G4IX04</accession>
<organism evidence="3 5">
    <name type="scientific">Plasmodiophora brassicae</name>
    <name type="common">Clubroot disease agent</name>
    <dbReference type="NCBI Taxonomy" id="37360"/>
    <lineage>
        <taxon>Eukaryota</taxon>
        <taxon>Sar</taxon>
        <taxon>Rhizaria</taxon>
        <taxon>Endomyxa</taxon>
        <taxon>Phytomyxea</taxon>
        <taxon>Plasmodiophorida</taxon>
        <taxon>Plasmodiophoridae</taxon>
        <taxon>Plasmodiophora</taxon>
    </lineage>
</organism>
<dbReference type="Proteomes" id="UP000039324">
    <property type="component" value="Unassembled WGS sequence"/>
</dbReference>
<keyword evidence="5" id="KW-1185">Reference proteome</keyword>